<name>A0A0N4Z5I2_PARTI</name>
<feature type="region of interest" description="Disordered" evidence="9">
    <location>
        <begin position="411"/>
        <end position="434"/>
    </location>
</feature>
<keyword evidence="3 8" id="KW-0378">Hydrolase</keyword>
<dbReference type="SUPFAM" id="SSF55486">
    <property type="entry name" value="Metalloproteases ('zincins'), catalytic domain"/>
    <property type="match status" value="1"/>
</dbReference>
<dbReference type="GO" id="GO:0004222">
    <property type="term" value="F:metalloendopeptidase activity"/>
    <property type="evidence" value="ECO:0007669"/>
    <property type="project" value="UniProtKB-UniRule"/>
</dbReference>
<keyword evidence="1 8" id="KW-0645">Protease</keyword>
<keyword evidence="4 8" id="KW-0862">Zinc</keyword>
<evidence type="ECO:0000256" key="5">
    <source>
        <dbReference type="ARBA" id="ARBA00023049"/>
    </source>
</evidence>
<dbReference type="InterPro" id="IPR024079">
    <property type="entry name" value="MetalloPept_cat_dom_sf"/>
</dbReference>
<evidence type="ECO:0000313" key="11">
    <source>
        <dbReference type="Proteomes" id="UP000038045"/>
    </source>
</evidence>
<dbReference type="InterPro" id="IPR001506">
    <property type="entry name" value="Peptidase_M12A"/>
</dbReference>
<dbReference type="Proteomes" id="UP000038045">
    <property type="component" value="Unplaced"/>
</dbReference>
<evidence type="ECO:0000313" key="12">
    <source>
        <dbReference type="WBParaSite" id="PTRK_0000237020.1"/>
    </source>
</evidence>
<evidence type="ECO:0000256" key="8">
    <source>
        <dbReference type="RuleBase" id="RU361183"/>
    </source>
</evidence>
<dbReference type="PRINTS" id="PR00480">
    <property type="entry name" value="ASTACIN"/>
</dbReference>
<reference evidence="12" key="1">
    <citation type="submission" date="2017-02" db="UniProtKB">
        <authorList>
            <consortium name="WormBaseParasite"/>
        </authorList>
    </citation>
    <scope>IDENTIFICATION</scope>
</reference>
<evidence type="ECO:0000259" key="10">
    <source>
        <dbReference type="PROSITE" id="PS51864"/>
    </source>
</evidence>
<dbReference type="PROSITE" id="PS00022">
    <property type="entry name" value="EGF_1"/>
    <property type="match status" value="1"/>
</dbReference>
<keyword evidence="6" id="KW-1015">Disulfide bond</keyword>
<dbReference type="WBParaSite" id="PTRK_0000237020.1">
    <property type="protein sequence ID" value="PTRK_0000237020.1"/>
    <property type="gene ID" value="PTRK_0000237020"/>
</dbReference>
<keyword evidence="5 8" id="KW-0482">Metalloprotease</keyword>
<organism evidence="11 12">
    <name type="scientific">Parastrongyloides trichosuri</name>
    <name type="common">Possum-specific nematode worm</name>
    <dbReference type="NCBI Taxonomy" id="131310"/>
    <lineage>
        <taxon>Eukaryota</taxon>
        <taxon>Metazoa</taxon>
        <taxon>Ecdysozoa</taxon>
        <taxon>Nematoda</taxon>
        <taxon>Chromadorea</taxon>
        <taxon>Rhabditida</taxon>
        <taxon>Tylenchina</taxon>
        <taxon>Panagrolaimomorpha</taxon>
        <taxon>Strongyloidoidea</taxon>
        <taxon>Strongyloididae</taxon>
        <taxon>Parastrongyloides</taxon>
    </lineage>
</organism>
<dbReference type="Pfam" id="PF01400">
    <property type="entry name" value="Astacin"/>
    <property type="match status" value="1"/>
</dbReference>
<keyword evidence="2 8" id="KW-0479">Metal-binding</keyword>
<evidence type="ECO:0000256" key="6">
    <source>
        <dbReference type="ARBA" id="ARBA00023157"/>
    </source>
</evidence>
<dbReference type="InterPro" id="IPR000742">
    <property type="entry name" value="EGF"/>
</dbReference>
<evidence type="ECO:0000256" key="4">
    <source>
        <dbReference type="ARBA" id="ARBA00022833"/>
    </source>
</evidence>
<dbReference type="SMART" id="SM00235">
    <property type="entry name" value="ZnMc"/>
    <property type="match status" value="1"/>
</dbReference>
<dbReference type="PANTHER" id="PTHR10127:SF780">
    <property type="entry name" value="METALLOENDOPEPTIDASE"/>
    <property type="match status" value="1"/>
</dbReference>
<evidence type="ECO:0000256" key="1">
    <source>
        <dbReference type="ARBA" id="ARBA00022670"/>
    </source>
</evidence>
<dbReference type="EC" id="3.4.24.-" evidence="8"/>
<evidence type="ECO:0000256" key="9">
    <source>
        <dbReference type="SAM" id="MobiDB-lite"/>
    </source>
</evidence>
<evidence type="ECO:0000256" key="7">
    <source>
        <dbReference type="PROSITE-ProRule" id="PRU01211"/>
    </source>
</evidence>
<dbReference type="AlphaFoldDB" id="A0A0N4Z5I2"/>
<dbReference type="PROSITE" id="PS51864">
    <property type="entry name" value="ASTACIN"/>
    <property type="match status" value="1"/>
</dbReference>
<accession>A0A0N4Z5I2</accession>
<keyword evidence="11" id="KW-1185">Reference proteome</keyword>
<dbReference type="GO" id="GO:0008270">
    <property type="term" value="F:zinc ion binding"/>
    <property type="evidence" value="ECO:0007669"/>
    <property type="project" value="InterPro"/>
</dbReference>
<evidence type="ECO:0000256" key="2">
    <source>
        <dbReference type="ARBA" id="ARBA00022723"/>
    </source>
</evidence>
<proteinExistence type="predicted"/>
<dbReference type="InterPro" id="IPR006026">
    <property type="entry name" value="Peptidase_Metallo"/>
</dbReference>
<feature type="compositionally biased region" description="Basic residues" evidence="9">
    <location>
        <begin position="415"/>
        <end position="434"/>
    </location>
</feature>
<evidence type="ECO:0000256" key="3">
    <source>
        <dbReference type="ARBA" id="ARBA00022801"/>
    </source>
</evidence>
<sequence>MGALFCGDLFSRHFYSHGNIVDLRFSGINPNDSYTMLNGLNNFDERNKREIIDYPGDKFSSNISYYIGSANLTTNVTIAVEKIQNQTCINFKKVDNRSDLFNNTDGNALLFRYSDSCYAVFGKDGNKKKSFVNITNDCDSPYEIQLLLASALGVNYEHLRLDRNDYIKMQWQNIDNETRYFFKNRGYENFSKSLNVSYNFGSGFHLGAYTYSKEGRRAFKLYDKKYYDTLGQKSLDFSDYKLLNNYYCNDTCSEKLECQNSGYTDPKNCKKCRCPLFYEGTKCEKLRNSSENCLTPKEIKLSDNNTFFRLGDEGNKTCYTRIEAPENKTVEIFLAAVTYNVDGERIYLRCRPKQSLQVKYYKDKGPMGALFCGELYGHHFHSHSNIVDLRFSGINDDDAYTMLVRTSNKSYLTRKEKKKAKKKKEKKQKKTNKQ</sequence>
<dbReference type="Gene3D" id="3.40.390.10">
    <property type="entry name" value="Collagenase (Catalytic Domain)"/>
    <property type="match status" value="1"/>
</dbReference>
<comment type="caution">
    <text evidence="7">Lacks conserved residue(s) required for the propagation of feature annotation.</text>
</comment>
<feature type="domain" description="Peptidase M12A" evidence="10">
    <location>
        <begin position="38"/>
        <end position="249"/>
    </location>
</feature>
<comment type="cofactor">
    <cofactor evidence="8">
        <name>Zn(2+)</name>
        <dbReference type="ChEBI" id="CHEBI:29105"/>
    </cofactor>
    <text evidence="8">Binds 1 zinc ion per subunit.</text>
</comment>
<dbReference type="GO" id="GO:0006508">
    <property type="term" value="P:proteolysis"/>
    <property type="evidence" value="ECO:0007669"/>
    <property type="project" value="UniProtKB-KW"/>
</dbReference>
<dbReference type="PANTHER" id="PTHR10127">
    <property type="entry name" value="DISCOIDIN, CUB, EGF, LAMININ , AND ZINC METALLOPROTEASE DOMAIN CONTAINING"/>
    <property type="match status" value="1"/>
</dbReference>
<protein>
    <recommendedName>
        <fullName evidence="8">Metalloendopeptidase</fullName>
        <ecNumber evidence="8">3.4.24.-</ecNumber>
    </recommendedName>
</protein>